<keyword evidence="1" id="KW-0732">Signal</keyword>
<gene>
    <name evidence="2" type="ORF">RMAR00112_LOCUS15712</name>
</gene>
<organism evidence="2">
    <name type="scientific">Rhodosorus marinus</name>
    <dbReference type="NCBI Taxonomy" id="101924"/>
    <lineage>
        <taxon>Eukaryota</taxon>
        <taxon>Rhodophyta</taxon>
        <taxon>Stylonematophyceae</taxon>
        <taxon>Stylonematales</taxon>
        <taxon>Stylonemataceae</taxon>
        <taxon>Rhodosorus</taxon>
    </lineage>
</organism>
<reference evidence="2" key="1">
    <citation type="submission" date="2021-01" db="EMBL/GenBank/DDBJ databases">
        <authorList>
            <person name="Corre E."/>
            <person name="Pelletier E."/>
            <person name="Niang G."/>
            <person name="Scheremetjew M."/>
            <person name="Finn R."/>
            <person name="Kale V."/>
            <person name="Holt S."/>
            <person name="Cochrane G."/>
            <person name="Meng A."/>
            <person name="Brown T."/>
            <person name="Cohen L."/>
        </authorList>
    </citation>
    <scope>NUCLEOTIDE SEQUENCE</scope>
    <source>
        <strain evidence="2">CCMP 769</strain>
    </source>
</reference>
<proteinExistence type="predicted"/>
<dbReference type="EMBL" id="HBHW01020238">
    <property type="protein sequence ID" value="CAE0047731.1"/>
    <property type="molecule type" value="Transcribed_RNA"/>
</dbReference>
<dbReference type="AlphaFoldDB" id="A0A7S3EFI0"/>
<evidence type="ECO:0000256" key="1">
    <source>
        <dbReference type="SAM" id="SignalP"/>
    </source>
</evidence>
<evidence type="ECO:0000313" key="2">
    <source>
        <dbReference type="EMBL" id="CAE0047731.1"/>
    </source>
</evidence>
<protein>
    <recommendedName>
        <fullName evidence="3">Secreted protein</fullName>
    </recommendedName>
</protein>
<name>A0A7S3EFI0_9RHOD</name>
<evidence type="ECO:0008006" key="3">
    <source>
        <dbReference type="Google" id="ProtNLM"/>
    </source>
</evidence>
<feature type="signal peptide" evidence="1">
    <location>
        <begin position="1"/>
        <end position="27"/>
    </location>
</feature>
<accession>A0A7S3EFI0</accession>
<feature type="chain" id="PRO_5030940495" description="Secreted protein" evidence="1">
    <location>
        <begin position="28"/>
        <end position="115"/>
    </location>
</feature>
<sequence>MTTASSSEKMFTIWFFFLLLVFRWCDLARDCSHGTCLWRVNIFQRPGSVIALDQVLVLIKLEVVAIISPPVVFQQFPLSLLLDSASLSHVRDGLVQACERHLLRSFPQISSATSK</sequence>